<evidence type="ECO:0000256" key="1">
    <source>
        <dbReference type="ARBA" id="ARBA00022884"/>
    </source>
</evidence>
<dbReference type="EMBL" id="KI546115">
    <property type="protein sequence ID" value="EST44595.1"/>
    <property type="molecule type" value="Genomic_DNA"/>
</dbReference>
<dbReference type="OrthoDB" id="439993at2759"/>
<protein>
    <submittedName>
        <fullName evidence="4">RNA binding motif-containing protein</fullName>
    </submittedName>
</protein>
<dbReference type="InterPro" id="IPR014886">
    <property type="entry name" value="La_xRRM"/>
</dbReference>
<accession>V6LJ04</accession>
<evidence type="ECO:0000313" key="4">
    <source>
        <dbReference type="EMBL" id="EST44595.1"/>
    </source>
</evidence>
<reference evidence="4 5" key="1">
    <citation type="journal article" date="2014" name="PLoS Genet.">
        <title>The Genome of Spironucleus salmonicida Highlights a Fish Pathogen Adapted to Fluctuating Environments.</title>
        <authorList>
            <person name="Xu F."/>
            <person name="Jerlstrom-Hultqvist J."/>
            <person name="Einarsson E."/>
            <person name="Astvaldsson A."/>
            <person name="Svard S.G."/>
            <person name="Andersson J.O."/>
        </authorList>
    </citation>
    <scope>NUCLEOTIDE SEQUENCE</scope>
    <source>
        <strain evidence="5">ATCC 50377</strain>
    </source>
</reference>
<dbReference type="InterPro" id="IPR012677">
    <property type="entry name" value="Nucleotide-bd_a/b_plait_sf"/>
</dbReference>
<keyword evidence="6" id="KW-1185">Reference proteome</keyword>
<evidence type="ECO:0000259" key="3">
    <source>
        <dbReference type="PROSITE" id="PS51939"/>
    </source>
</evidence>
<proteinExistence type="predicted"/>
<evidence type="ECO:0000313" key="6">
    <source>
        <dbReference type="Proteomes" id="UP000018208"/>
    </source>
</evidence>
<feature type="domain" description="XRRM" evidence="3">
    <location>
        <begin position="26"/>
        <end position="144"/>
    </location>
</feature>
<dbReference type="PROSITE" id="PS51939">
    <property type="entry name" value="XRRM"/>
    <property type="match status" value="1"/>
</dbReference>
<sequence>MEDQNYVKNLILQISGIGQLGIQDGTFDKAWKPKSRLIQEQRVTREILQQVFDPFGVILHINYMAGRDTAVLRFKGDVEKTPEKQTPPQVIVQQFSDNGLVLGGQQVKLEILSGQEEQKIWAFLLKKGVQKSQQRQKGQFKQKH</sequence>
<organism evidence="4">
    <name type="scientific">Spironucleus salmonicida</name>
    <dbReference type="NCBI Taxonomy" id="348837"/>
    <lineage>
        <taxon>Eukaryota</taxon>
        <taxon>Metamonada</taxon>
        <taxon>Diplomonadida</taxon>
        <taxon>Hexamitidae</taxon>
        <taxon>Hexamitinae</taxon>
        <taxon>Spironucleus</taxon>
    </lineage>
</organism>
<evidence type="ECO:0000313" key="5">
    <source>
        <dbReference type="EMBL" id="KAH0572603.1"/>
    </source>
</evidence>
<gene>
    <name evidence="4" type="ORF">SS50377_15600</name>
    <name evidence="5" type="ORF">SS50377_24714</name>
</gene>
<dbReference type="Proteomes" id="UP000018208">
    <property type="component" value="Unassembled WGS sequence"/>
</dbReference>
<dbReference type="GO" id="GO:0003723">
    <property type="term" value="F:RNA binding"/>
    <property type="evidence" value="ECO:0007669"/>
    <property type="project" value="UniProtKB-KW"/>
</dbReference>
<dbReference type="Gene3D" id="3.30.70.330">
    <property type="match status" value="1"/>
</dbReference>
<name>V6LJ04_9EUKA</name>
<dbReference type="VEuPathDB" id="GiardiaDB:SS50377_24714"/>
<dbReference type="EMBL" id="AUWU02000005">
    <property type="protein sequence ID" value="KAH0572603.1"/>
    <property type="molecule type" value="Genomic_DNA"/>
</dbReference>
<dbReference type="AlphaFoldDB" id="V6LJ04"/>
<dbReference type="Pfam" id="PF08777">
    <property type="entry name" value="RRM_3"/>
    <property type="match status" value="1"/>
</dbReference>
<keyword evidence="1 2" id="KW-0694">RNA-binding</keyword>
<evidence type="ECO:0000256" key="2">
    <source>
        <dbReference type="PROSITE-ProRule" id="PRU01288"/>
    </source>
</evidence>
<reference evidence="5" key="2">
    <citation type="submission" date="2020-12" db="EMBL/GenBank/DDBJ databases">
        <title>New Spironucleus salmonicida genome in near-complete chromosomes.</title>
        <authorList>
            <person name="Xu F."/>
            <person name="Kurt Z."/>
            <person name="Jimenez-Gonzalez A."/>
            <person name="Astvaldsson A."/>
            <person name="Andersson J.O."/>
            <person name="Svard S.G."/>
        </authorList>
    </citation>
    <scope>NUCLEOTIDE SEQUENCE</scope>
    <source>
        <strain evidence="5">ATCC 50377</strain>
    </source>
</reference>
<dbReference type="GO" id="GO:1990904">
    <property type="term" value="C:ribonucleoprotein complex"/>
    <property type="evidence" value="ECO:0007669"/>
    <property type="project" value="UniProtKB-UniRule"/>
</dbReference>